<protein>
    <submittedName>
        <fullName evidence="3">Uncharacterized protein DUF4191</fullName>
    </submittedName>
</protein>
<dbReference type="RefSeq" id="WP_106349411.1">
    <property type="nucleotide sequence ID" value="NZ_PVUE01000010.1"/>
</dbReference>
<evidence type="ECO:0000256" key="1">
    <source>
        <dbReference type="SAM" id="MobiDB-lite"/>
    </source>
</evidence>
<evidence type="ECO:0000256" key="2">
    <source>
        <dbReference type="SAM" id="Phobius"/>
    </source>
</evidence>
<gene>
    <name evidence="3" type="ORF">CLV47_11056</name>
</gene>
<sequence>MAKQSTTPQTGSKLGSRFGKKSAPKSGSKKAKAPKVKKQRFARVRELWQAYKMLKPQDPRLPFWILLAAIGSAVIVYAAFTLFTSNFFFGIVPALLVALLAGLFVFSFRARRTTFAQAEGQAGAAPWAMKQMRGDWRVTEGVAGNAQSDLVHRVIGRAGIVLVAEGNPHRLKSLLAQEKRRLSRVVGDTPIYDIHVGNDEGQVPLKKLNSHIMKLPRNIQAAEVRTLAKRLQAVGAPKMPVPHGPLPKGRQMAVNSRQLRRRSG</sequence>
<name>A0A2T0ZY95_9ACTN</name>
<feature type="compositionally biased region" description="Basic residues" evidence="1">
    <location>
        <begin position="18"/>
        <end position="37"/>
    </location>
</feature>
<dbReference type="InterPro" id="IPR025445">
    <property type="entry name" value="DUF4191"/>
</dbReference>
<reference evidence="3 4" key="1">
    <citation type="submission" date="2018-03" db="EMBL/GenBank/DDBJ databases">
        <title>Genomic Encyclopedia of Archaeal and Bacterial Type Strains, Phase II (KMG-II): from individual species to whole genera.</title>
        <authorList>
            <person name="Goeker M."/>
        </authorList>
    </citation>
    <scope>NUCLEOTIDE SEQUENCE [LARGE SCALE GENOMIC DNA]</scope>
    <source>
        <strain evidence="3 4">DSM 100065</strain>
    </source>
</reference>
<proteinExistence type="predicted"/>
<feature type="transmembrane region" description="Helical" evidence="2">
    <location>
        <begin position="61"/>
        <end position="80"/>
    </location>
</feature>
<evidence type="ECO:0000313" key="3">
    <source>
        <dbReference type="EMBL" id="PRZ41329.1"/>
    </source>
</evidence>
<accession>A0A2T0ZY95</accession>
<evidence type="ECO:0000313" key="4">
    <source>
        <dbReference type="Proteomes" id="UP000237752"/>
    </source>
</evidence>
<organism evidence="3 4">
    <name type="scientific">Antricoccus suffuscus</name>
    <dbReference type="NCBI Taxonomy" id="1629062"/>
    <lineage>
        <taxon>Bacteria</taxon>
        <taxon>Bacillati</taxon>
        <taxon>Actinomycetota</taxon>
        <taxon>Actinomycetes</taxon>
        <taxon>Geodermatophilales</taxon>
        <taxon>Antricoccaceae</taxon>
        <taxon>Antricoccus</taxon>
    </lineage>
</organism>
<keyword evidence="2" id="KW-1133">Transmembrane helix</keyword>
<dbReference type="Pfam" id="PF13829">
    <property type="entry name" value="DUF4191"/>
    <property type="match status" value="1"/>
</dbReference>
<keyword evidence="2" id="KW-0812">Transmembrane</keyword>
<keyword evidence="4" id="KW-1185">Reference proteome</keyword>
<keyword evidence="2" id="KW-0472">Membrane</keyword>
<dbReference type="OrthoDB" id="8479889at2"/>
<dbReference type="Proteomes" id="UP000237752">
    <property type="component" value="Unassembled WGS sequence"/>
</dbReference>
<dbReference type="EMBL" id="PVUE01000010">
    <property type="protein sequence ID" value="PRZ41329.1"/>
    <property type="molecule type" value="Genomic_DNA"/>
</dbReference>
<feature type="region of interest" description="Disordered" evidence="1">
    <location>
        <begin position="236"/>
        <end position="264"/>
    </location>
</feature>
<feature type="region of interest" description="Disordered" evidence="1">
    <location>
        <begin position="1"/>
        <end position="37"/>
    </location>
</feature>
<comment type="caution">
    <text evidence="3">The sequence shown here is derived from an EMBL/GenBank/DDBJ whole genome shotgun (WGS) entry which is preliminary data.</text>
</comment>
<feature type="transmembrane region" description="Helical" evidence="2">
    <location>
        <begin position="86"/>
        <end position="106"/>
    </location>
</feature>
<dbReference type="AlphaFoldDB" id="A0A2T0ZY95"/>
<feature type="compositionally biased region" description="Polar residues" evidence="1">
    <location>
        <begin position="1"/>
        <end position="13"/>
    </location>
</feature>